<evidence type="ECO:0000256" key="2">
    <source>
        <dbReference type="ARBA" id="ARBA00010497"/>
    </source>
</evidence>
<evidence type="ECO:0000256" key="4">
    <source>
        <dbReference type="ARBA" id="ARBA00022679"/>
    </source>
</evidence>
<name>E4X1T4_OIKDI</name>
<evidence type="ECO:0000256" key="7">
    <source>
        <dbReference type="ARBA" id="ARBA00022833"/>
    </source>
</evidence>
<comment type="cofactor">
    <cofactor evidence="1">
        <name>Zn(2+)</name>
        <dbReference type="ChEBI" id="CHEBI:29105"/>
    </cofactor>
</comment>
<dbReference type="Pfam" id="PF00432">
    <property type="entry name" value="Prenyltrans"/>
    <property type="match status" value="1"/>
</dbReference>
<comment type="similarity">
    <text evidence="2">Belongs to the protein prenyltransferase subunit beta family.</text>
</comment>
<keyword evidence="10" id="KW-1185">Reference proteome</keyword>
<dbReference type="SUPFAM" id="SSF48239">
    <property type="entry name" value="Terpenoid cyclases/Protein prenyltransferases"/>
    <property type="match status" value="1"/>
</dbReference>
<keyword evidence="5" id="KW-0479">Metal-binding</keyword>
<evidence type="ECO:0000256" key="1">
    <source>
        <dbReference type="ARBA" id="ARBA00001947"/>
    </source>
</evidence>
<dbReference type="AlphaFoldDB" id="E4X1T4"/>
<dbReference type="GO" id="GO:0046872">
    <property type="term" value="F:metal ion binding"/>
    <property type="evidence" value="ECO:0007669"/>
    <property type="project" value="UniProtKB-KW"/>
</dbReference>
<dbReference type="InterPro" id="IPR008930">
    <property type="entry name" value="Terpenoid_cyclase/PrenylTrfase"/>
</dbReference>
<dbReference type="GO" id="GO:0005965">
    <property type="term" value="C:protein farnesyltransferase complex"/>
    <property type="evidence" value="ECO:0007669"/>
    <property type="project" value="TreeGrafter"/>
</dbReference>
<dbReference type="EMBL" id="FN653021">
    <property type="protein sequence ID" value="CBY23401.1"/>
    <property type="molecule type" value="Genomic_DNA"/>
</dbReference>
<reference evidence="9" key="1">
    <citation type="journal article" date="2010" name="Science">
        <title>Plasticity of animal genome architecture unmasked by rapid evolution of a pelagic tunicate.</title>
        <authorList>
            <person name="Denoeud F."/>
            <person name="Henriet S."/>
            <person name="Mungpakdee S."/>
            <person name="Aury J.M."/>
            <person name="Da Silva C."/>
            <person name="Brinkmann H."/>
            <person name="Mikhaleva J."/>
            <person name="Olsen L.C."/>
            <person name="Jubin C."/>
            <person name="Canestro C."/>
            <person name="Bouquet J.M."/>
            <person name="Danks G."/>
            <person name="Poulain J."/>
            <person name="Campsteijn C."/>
            <person name="Adamski M."/>
            <person name="Cross I."/>
            <person name="Yadetie F."/>
            <person name="Muffato M."/>
            <person name="Louis A."/>
            <person name="Butcher S."/>
            <person name="Tsagkogeorga G."/>
            <person name="Konrad A."/>
            <person name="Singh S."/>
            <person name="Jensen M.F."/>
            <person name="Cong E.H."/>
            <person name="Eikeseth-Otteraa H."/>
            <person name="Noel B."/>
            <person name="Anthouard V."/>
            <person name="Porcel B.M."/>
            <person name="Kachouri-Lafond R."/>
            <person name="Nishino A."/>
            <person name="Ugolini M."/>
            <person name="Chourrout P."/>
            <person name="Nishida H."/>
            <person name="Aasland R."/>
            <person name="Huzurbazar S."/>
            <person name="Westhof E."/>
            <person name="Delsuc F."/>
            <person name="Lehrach H."/>
            <person name="Reinhardt R."/>
            <person name="Weissenbach J."/>
            <person name="Roy S.W."/>
            <person name="Artiguenave F."/>
            <person name="Postlethwait J.H."/>
            <person name="Manak J.R."/>
            <person name="Thompson E.M."/>
            <person name="Jaillon O."/>
            <person name="Du Pasquier L."/>
            <person name="Boudinot P."/>
            <person name="Liberles D.A."/>
            <person name="Volff J.N."/>
            <person name="Philippe H."/>
            <person name="Lenhard B."/>
            <person name="Roest Crollius H."/>
            <person name="Wincker P."/>
            <person name="Chourrout D."/>
        </authorList>
    </citation>
    <scope>NUCLEOTIDE SEQUENCE [LARGE SCALE GENOMIC DNA]</scope>
</reference>
<dbReference type="Gene3D" id="1.50.10.20">
    <property type="match status" value="1"/>
</dbReference>
<organism evidence="9">
    <name type="scientific">Oikopleura dioica</name>
    <name type="common">Tunicate</name>
    <dbReference type="NCBI Taxonomy" id="34765"/>
    <lineage>
        <taxon>Eukaryota</taxon>
        <taxon>Metazoa</taxon>
        <taxon>Chordata</taxon>
        <taxon>Tunicata</taxon>
        <taxon>Appendicularia</taxon>
        <taxon>Copelata</taxon>
        <taxon>Oikopleuridae</taxon>
        <taxon>Oikopleura</taxon>
    </lineage>
</organism>
<evidence type="ECO:0000256" key="5">
    <source>
        <dbReference type="ARBA" id="ARBA00022723"/>
    </source>
</evidence>
<dbReference type="OrthoDB" id="10261146at2759"/>
<evidence type="ECO:0000313" key="10">
    <source>
        <dbReference type="Proteomes" id="UP000001307"/>
    </source>
</evidence>
<evidence type="ECO:0000256" key="6">
    <source>
        <dbReference type="ARBA" id="ARBA00022737"/>
    </source>
</evidence>
<sequence length="238" mass="26271">MHVNGETDTRAIYCAASVATMLQLKTDKLFERTPEYLARCQSWDGGFGPNPGAESHGGFTFTSLAALALINKTSVIPNLLSLVRWLCNRQKSVEGGFDGRANKLVDSCYNFWQGGSFPIVHGLLEQKHAPKNSWLCDSRALMDYTFLACQVKQKNSVAGGFADRPGSHRDYYHTCYALSGVAALQHVFSRHGQTTICPEPEAENCLSMINPLHNVRPIAVIDIYDYFAARADQSSSTE</sequence>
<dbReference type="InParanoid" id="E4X1T4"/>
<dbReference type="InterPro" id="IPR001330">
    <property type="entry name" value="Prenyltrans"/>
</dbReference>
<evidence type="ECO:0000259" key="8">
    <source>
        <dbReference type="Pfam" id="PF00432"/>
    </source>
</evidence>
<dbReference type="PANTHER" id="PTHR11774">
    <property type="entry name" value="GERANYLGERANYL TRANSFERASE TYPE BETA SUBUNIT"/>
    <property type="match status" value="1"/>
</dbReference>
<dbReference type="InterPro" id="IPR045089">
    <property type="entry name" value="PGGT1B-like"/>
</dbReference>
<gene>
    <name evidence="9" type="ORF">GSOID_T00015836001</name>
</gene>
<dbReference type="PANTHER" id="PTHR11774:SF6">
    <property type="entry name" value="PROTEIN FARNESYLTRANSFERASE SUBUNIT BETA"/>
    <property type="match status" value="1"/>
</dbReference>
<accession>E4X1T4</accession>
<dbReference type="FunCoup" id="E4X1T4">
    <property type="interactions" value="217"/>
</dbReference>
<evidence type="ECO:0000313" key="9">
    <source>
        <dbReference type="EMBL" id="CBY23401.1"/>
    </source>
</evidence>
<keyword evidence="3" id="KW-0637">Prenyltransferase</keyword>
<keyword evidence="6" id="KW-0677">Repeat</keyword>
<keyword evidence="4" id="KW-0808">Transferase</keyword>
<dbReference type="Proteomes" id="UP000001307">
    <property type="component" value="Unassembled WGS sequence"/>
</dbReference>
<dbReference type="GO" id="GO:0004660">
    <property type="term" value="F:protein farnesyltransferase activity"/>
    <property type="evidence" value="ECO:0007669"/>
    <property type="project" value="TreeGrafter"/>
</dbReference>
<proteinExistence type="inferred from homology"/>
<evidence type="ECO:0000256" key="3">
    <source>
        <dbReference type="ARBA" id="ARBA00022602"/>
    </source>
</evidence>
<protein>
    <recommendedName>
        <fullName evidence="8">Prenyltransferase alpha-alpha toroid domain-containing protein</fullName>
    </recommendedName>
</protein>
<feature type="domain" description="Prenyltransferase alpha-alpha toroid" evidence="8">
    <location>
        <begin position="1"/>
        <end position="215"/>
    </location>
</feature>
<keyword evidence="7" id="KW-0862">Zinc</keyword>